<dbReference type="PANTHER" id="PTHR45663:SF11">
    <property type="entry name" value="GEO12009P1"/>
    <property type="match status" value="1"/>
</dbReference>
<dbReference type="PANTHER" id="PTHR45663">
    <property type="entry name" value="GEO12009P1"/>
    <property type="match status" value="1"/>
</dbReference>
<dbReference type="Pfam" id="PF00085">
    <property type="entry name" value="Thioredoxin"/>
    <property type="match status" value="1"/>
</dbReference>
<comment type="similarity">
    <text evidence="1 6">Belongs to the thioredoxin family.</text>
</comment>
<dbReference type="GO" id="GO:0005829">
    <property type="term" value="C:cytosol"/>
    <property type="evidence" value="ECO:0007669"/>
    <property type="project" value="TreeGrafter"/>
</dbReference>
<dbReference type="GO" id="GO:0045454">
    <property type="term" value="P:cell redox homeostasis"/>
    <property type="evidence" value="ECO:0007669"/>
    <property type="project" value="TreeGrafter"/>
</dbReference>
<evidence type="ECO:0000313" key="10">
    <source>
        <dbReference type="Proteomes" id="UP000198741"/>
    </source>
</evidence>
<dbReference type="PIRSF" id="PIRSF000077">
    <property type="entry name" value="Thioredoxin"/>
    <property type="match status" value="1"/>
</dbReference>
<dbReference type="InterPro" id="IPR013766">
    <property type="entry name" value="Thioredoxin_domain"/>
</dbReference>
<evidence type="ECO:0000256" key="5">
    <source>
        <dbReference type="ARBA" id="ARBA00023284"/>
    </source>
</evidence>
<proteinExistence type="inferred from homology"/>
<dbReference type="AlphaFoldDB" id="A0A1H0KJH9"/>
<evidence type="ECO:0000256" key="2">
    <source>
        <dbReference type="ARBA" id="ARBA00022448"/>
    </source>
</evidence>
<dbReference type="PRINTS" id="PR00421">
    <property type="entry name" value="THIOREDOXIN"/>
</dbReference>
<dbReference type="InterPro" id="IPR036249">
    <property type="entry name" value="Thioredoxin-like_sf"/>
</dbReference>
<evidence type="ECO:0000256" key="4">
    <source>
        <dbReference type="ARBA" id="ARBA00023157"/>
    </source>
</evidence>
<dbReference type="SUPFAM" id="SSF52833">
    <property type="entry name" value="Thioredoxin-like"/>
    <property type="match status" value="1"/>
</dbReference>
<accession>A0A1H0KJH9</accession>
<keyword evidence="4 7" id="KW-1015">Disulfide bond</keyword>
<evidence type="ECO:0000313" key="9">
    <source>
        <dbReference type="EMBL" id="SDO55966.1"/>
    </source>
</evidence>
<feature type="domain" description="Thioredoxin" evidence="8">
    <location>
        <begin position="1"/>
        <end position="107"/>
    </location>
</feature>
<reference evidence="9 10" key="1">
    <citation type="submission" date="2016-10" db="EMBL/GenBank/DDBJ databases">
        <authorList>
            <person name="de Groot N.N."/>
        </authorList>
    </citation>
    <scope>NUCLEOTIDE SEQUENCE [LARGE SCALE GENOMIC DNA]</scope>
    <source>
        <strain evidence="10">P4-7,KCTC 19426,CECT 7604</strain>
    </source>
</reference>
<keyword evidence="2" id="KW-0813">Transport</keyword>
<dbReference type="PROSITE" id="PS51352">
    <property type="entry name" value="THIOREDOXIN_2"/>
    <property type="match status" value="1"/>
</dbReference>
<name>A0A1H0KJH9_9ACTN</name>
<dbReference type="InterPro" id="IPR017937">
    <property type="entry name" value="Thioredoxin_CS"/>
</dbReference>
<dbReference type="RefSeq" id="WP_090475252.1">
    <property type="nucleotide sequence ID" value="NZ_LT629710.1"/>
</dbReference>
<protein>
    <recommendedName>
        <fullName evidence="6">Thioredoxin</fullName>
    </recommendedName>
</protein>
<dbReference type="CDD" id="cd02947">
    <property type="entry name" value="TRX_family"/>
    <property type="match status" value="1"/>
</dbReference>
<dbReference type="FunFam" id="3.40.30.10:FF:000001">
    <property type="entry name" value="Thioredoxin"/>
    <property type="match status" value="1"/>
</dbReference>
<dbReference type="GO" id="GO:0015035">
    <property type="term" value="F:protein-disulfide reductase activity"/>
    <property type="evidence" value="ECO:0007669"/>
    <property type="project" value="InterPro"/>
</dbReference>
<dbReference type="Gene3D" id="3.40.30.10">
    <property type="entry name" value="Glutaredoxin"/>
    <property type="match status" value="1"/>
</dbReference>
<evidence type="ECO:0000256" key="7">
    <source>
        <dbReference type="PIRSR" id="PIRSR000077-4"/>
    </source>
</evidence>
<feature type="disulfide bond" description="Redox-active" evidence="7">
    <location>
        <begin position="31"/>
        <end position="34"/>
    </location>
</feature>
<dbReference type="STRING" id="1090615.SAMN04515671_1328"/>
<dbReference type="OrthoDB" id="9790390at2"/>
<keyword evidence="5 7" id="KW-0676">Redox-active center</keyword>
<sequence length="112" mass="12089">MSLPHITDDRFDDAVLNSALPVLVEFTADWCPPCKMIAPVLGQIALENRDRLAVVAMDVDAEPRTALGYQVLGMPTLALFVNGELVAQAVGAKPKSAILRWLEPHLATVAAR</sequence>
<keyword evidence="3" id="KW-0249">Electron transport</keyword>
<dbReference type="EMBL" id="LT629710">
    <property type="protein sequence ID" value="SDO55966.1"/>
    <property type="molecule type" value="Genomic_DNA"/>
</dbReference>
<dbReference type="PROSITE" id="PS00194">
    <property type="entry name" value="THIOREDOXIN_1"/>
    <property type="match status" value="1"/>
</dbReference>
<keyword evidence="10" id="KW-1185">Reference proteome</keyword>
<evidence type="ECO:0000259" key="8">
    <source>
        <dbReference type="PROSITE" id="PS51352"/>
    </source>
</evidence>
<gene>
    <name evidence="9" type="ORF">SAMN04515671_1328</name>
</gene>
<evidence type="ECO:0000256" key="1">
    <source>
        <dbReference type="ARBA" id="ARBA00008987"/>
    </source>
</evidence>
<evidence type="ECO:0000256" key="6">
    <source>
        <dbReference type="PIRNR" id="PIRNR000077"/>
    </source>
</evidence>
<dbReference type="Proteomes" id="UP000198741">
    <property type="component" value="Chromosome I"/>
</dbReference>
<organism evidence="9 10">
    <name type="scientific">Nakamurella panacisegetis</name>
    <dbReference type="NCBI Taxonomy" id="1090615"/>
    <lineage>
        <taxon>Bacteria</taxon>
        <taxon>Bacillati</taxon>
        <taxon>Actinomycetota</taxon>
        <taxon>Actinomycetes</taxon>
        <taxon>Nakamurellales</taxon>
        <taxon>Nakamurellaceae</taxon>
        <taxon>Nakamurella</taxon>
    </lineage>
</organism>
<dbReference type="InterPro" id="IPR005746">
    <property type="entry name" value="Thioredoxin"/>
</dbReference>
<evidence type="ECO:0000256" key="3">
    <source>
        <dbReference type="ARBA" id="ARBA00022982"/>
    </source>
</evidence>